<sequence length="625" mass="73325">MEIQPSKSNKWTPIGGDLFTPWTLQVTSEAPFPEYPRPQMTRAEWKNLNGLWNYVIADKNIPKEEIKEWEGKILVPFPVESALSGVKQKLFPHQYLWYHRTFSLPKNWEENLNHHRILLHFGGVDWQTKVWVDDREVFFHEGGDVPFSVDITPYLKTNQKENTQNLHDLTIRVWDPSDKGHQERGKQKLKPHTVFYTAMSGIWQTIWLEMVSDPYIYDFQLKTDIDLEEIDLEVNFSKPNEELSDFSIIIEISEDGTQISSKKIKMDDLKQKFSVPVKNPKLWSPSSPFLYDLKITLLKDGNGFEDIIDEVKSYFGMRKIAIKRGSQGIPRIELNNKFFFQYGLLDQGWWPDGLYTAPNDQALKWDLEKTKAMGFNMVRKHIKIEPARWYYHCDKLGLLVWQDIPSGGVYGNWNWGIQMFIAMFLKKSWWTGRKKKKIQQNFYYELEQTVSNLFNFACIVVWVPFNEGWGQFHTKKVTNYLRSIDESRLIDSASGWTDYGCGDLHTIHRYPGPAIPKIKSKSERGLGLSEFGGFGFEIHNHIWKTKLKKWGYRNLKSKLELETKYSQLIKNLKPLIKKGLSAAIYTQTTDVEQEINGLISYDRKIIKLEPEWLKNLHKTLYEAEN</sequence>
<evidence type="ECO:0000256" key="1">
    <source>
        <dbReference type="ARBA" id="ARBA00007401"/>
    </source>
</evidence>
<dbReference type="GO" id="GO:0005975">
    <property type="term" value="P:carbohydrate metabolic process"/>
    <property type="evidence" value="ECO:0007669"/>
    <property type="project" value="InterPro"/>
</dbReference>
<evidence type="ECO:0000259" key="5">
    <source>
        <dbReference type="Pfam" id="PF02836"/>
    </source>
</evidence>
<feature type="domain" description="Glycoside hydrolase family 2 immunoglobulin-like beta-sandwich" evidence="4">
    <location>
        <begin position="215"/>
        <end position="318"/>
    </location>
</feature>
<dbReference type="OrthoDB" id="317984at2157"/>
<dbReference type="Pfam" id="PF02837">
    <property type="entry name" value="Glyco_hydro_2_N"/>
    <property type="match status" value="1"/>
</dbReference>
<reference evidence="7 8" key="1">
    <citation type="journal article" date="2020" name="Nature">
        <title>Isolation of an archaeon at the prokaryote-eukaryote interface.</title>
        <authorList>
            <person name="Imachi H."/>
            <person name="Nobu M.K."/>
            <person name="Nakahara N."/>
            <person name="Morono Y."/>
            <person name="Ogawara M."/>
            <person name="Takaki Y."/>
            <person name="Takano Y."/>
            <person name="Uematsu K."/>
            <person name="Ikuta T."/>
            <person name="Ito M."/>
            <person name="Matsui Y."/>
            <person name="Miyazaki M."/>
            <person name="Murata K."/>
            <person name="Saito Y."/>
            <person name="Sakai S."/>
            <person name="Song C."/>
            <person name="Tasumi E."/>
            <person name="Yamanaka Y."/>
            <person name="Yamaguchi T."/>
            <person name="Kamagata Y."/>
            <person name="Tamaki H."/>
            <person name="Takai K."/>
        </authorList>
    </citation>
    <scope>NUCLEOTIDE SEQUENCE [LARGE SCALE GENOMIC DNA]</scope>
    <source>
        <strain evidence="7 8">MK-D1</strain>
    </source>
</reference>
<evidence type="ECO:0000256" key="2">
    <source>
        <dbReference type="ARBA" id="ARBA00022801"/>
    </source>
</evidence>
<evidence type="ECO:0000313" key="8">
    <source>
        <dbReference type="Proteomes" id="UP000321408"/>
    </source>
</evidence>
<dbReference type="InterPro" id="IPR013783">
    <property type="entry name" value="Ig-like_fold"/>
</dbReference>
<evidence type="ECO:0000259" key="4">
    <source>
        <dbReference type="Pfam" id="PF00703"/>
    </source>
</evidence>
<evidence type="ECO:0000256" key="3">
    <source>
        <dbReference type="ARBA" id="ARBA00023295"/>
    </source>
</evidence>
<feature type="domain" description="Glycosyl hydrolases family 2 sugar binding" evidence="6">
    <location>
        <begin position="96"/>
        <end position="159"/>
    </location>
</feature>
<feature type="domain" description="Glycoside hydrolase family 2 catalytic" evidence="5">
    <location>
        <begin position="361"/>
        <end position="495"/>
    </location>
</feature>
<dbReference type="RefSeq" id="WP_147662830.1">
    <property type="nucleotide sequence ID" value="NZ_CP042905.2"/>
</dbReference>
<dbReference type="Gene3D" id="2.60.120.260">
    <property type="entry name" value="Galactose-binding domain-like"/>
    <property type="match status" value="1"/>
</dbReference>
<dbReference type="KEGG" id="psyt:DSAG12_01762"/>
<dbReference type="SUPFAM" id="SSF51445">
    <property type="entry name" value="(Trans)glycosidases"/>
    <property type="match status" value="1"/>
</dbReference>
<dbReference type="SUPFAM" id="SSF49785">
    <property type="entry name" value="Galactose-binding domain-like"/>
    <property type="match status" value="1"/>
</dbReference>
<dbReference type="EMBL" id="CP042905">
    <property type="protein sequence ID" value="QEE15935.1"/>
    <property type="molecule type" value="Genomic_DNA"/>
</dbReference>
<dbReference type="PANTHER" id="PTHR42732">
    <property type="entry name" value="BETA-GALACTOSIDASE"/>
    <property type="match status" value="1"/>
</dbReference>
<dbReference type="Proteomes" id="UP000321408">
    <property type="component" value="Chromosome"/>
</dbReference>
<dbReference type="Gene3D" id="3.20.20.80">
    <property type="entry name" value="Glycosidases"/>
    <property type="match status" value="1"/>
</dbReference>
<dbReference type="InterPro" id="IPR006103">
    <property type="entry name" value="Glyco_hydro_2_cat"/>
</dbReference>
<keyword evidence="8" id="KW-1185">Reference proteome</keyword>
<dbReference type="InterPro" id="IPR017853">
    <property type="entry name" value="GH"/>
</dbReference>
<dbReference type="InterPro" id="IPR036156">
    <property type="entry name" value="Beta-gal/glucu_dom_sf"/>
</dbReference>
<accession>A0A5B9DAF0</accession>
<dbReference type="PANTHER" id="PTHR42732:SF2">
    <property type="entry name" value="BETA-MANNOSIDASE"/>
    <property type="match status" value="1"/>
</dbReference>
<keyword evidence="3" id="KW-0326">Glycosidase</keyword>
<comment type="similarity">
    <text evidence="1">Belongs to the glycosyl hydrolase 2 family.</text>
</comment>
<dbReference type="InterPro" id="IPR006102">
    <property type="entry name" value="Ig-like_GH2"/>
</dbReference>
<dbReference type="InterPro" id="IPR008979">
    <property type="entry name" value="Galactose-bd-like_sf"/>
</dbReference>
<dbReference type="GO" id="GO:0004553">
    <property type="term" value="F:hydrolase activity, hydrolyzing O-glycosyl compounds"/>
    <property type="evidence" value="ECO:0007669"/>
    <property type="project" value="InterPro"/>
</dbReference>
<proteinExistence type="inferred from homology"/>
<dbReference type="Gene3D" id="2.60.40.10">
    <property type="entry name" value="Immunoglobulins"/>
    <property type="match status" value="1"/>
</dbReference>
<reference evidence="7 8" key="2">
    <citation type="journal article" date="2024" name="Int. J. Syst. Evol. Microbiol.">
        <title>Promethearchaeum syntrophicum gen. nov., sp. nov., an anaerobic, obligately syntrophic archaeon, the first isolate of the lineage 'Asgard' archaea, and proposal of the new archaeal phylum Promethearchaeota phyl. nov. and kingdom Promethearchaeati regn. nov.</title>
        <authorList>
            <person name="Imachi H."/>
            <person name="Nobu M.K."/>
            <person name="Kato S."/>
            <person name="Takaki Y."/>
            <person name="Miyazaki M."/>
            <person name="Miyata M."/>
            <person name="Ogawara M."/>
            <person name="Saito Y."/>
            <person name="Sakai S."/>
            <person name="Tahara Y.O."/>
            <person name="Takano Y."/>
            <person name="Tasumi E."/>
            <person name="Uematsu K."/>
            <person name="Yoshimura T."/>
            <person name="Itoh T."/>
            <person name="Ohkuma M."/>
            <person name="Takai K."/>
        </authorList>
    </citation>
    <scope>NUCLEOTIDE SEQUENCE [LARGE SCALE GENOMIC DNA]</scope>
    <source>
        <strain evidence="7 8">MK-D1</strain>
    </source>
</reference>
<organism evidence="7 8">
    <name type="scientific">Promethearchaeum syntrophicum</name>
    <dbReference type="NCBI Taxonomy" id="2594042"/>
    <lineage>
        <taxon>Archaea</taxon>
        <taxon>Promethearchaeati</taxon>
        <taxon>Promethearchaeota</taxon>
        <taxon>Promethearchaeia</taxon>
        <taxon>Promethearchaeales</taxon>
        <taxon>Promethearchaeaceae</taxon>
        <taxon>Promethearchaeum</taxon>
    </lineage>
</organism>
<name>A0A5B9DAF0_9ARCH</name>
<dbReference type="Pfam" id="PF02836">
    <property type="entry name" value="Glyco_hydro_2_C"/>
    <property type="match status" value="1"/>
</dbReference>
<gene>
    <name evidence="7" type="ORF">DSAG12_01762</name>
</gene>
<evidence type="ECO:0000313" key="7">
    <source>
        <dbReference type="EMBL" id="QEE15935.1"/>
    </source>
</evidence>
<dbReference type="GeneID" id="41329755"/>
<keyword evidence="2 7" id="KW-0378">Hydrolase</keyword>
<protein>
    <submittedName>
        <fullName evidence="7">Glycoside hydrolase family 2 protein</fullName>
    </submittedName>
</protein>
<evidence type="ECO:0000259" key="6">
    <source>
        <dbReference type="Pfam" id="PF02837"/>
    </source>
</evidence>
<dbReference type="Pfam" id="PF00703">
    <property type="entry name" value="Glyco_hydro_2"/>
    <property type="match status" value="1"/>
</dbReference>
<dbReference type="InterPro" id="IPR006104">
    <property type="entry name" value="Glyco_hydro_2_N"/>
</dbReference>
<dbReference type="SUPFAM" id="SSF49303">
    <property type="entry name" value="beta-Galactosidase/glucuronidase domain"/>
    <property type="match status" value="1"/>
</dbReference>
<dbReference type="InterPro" id="IPR051913">
    <property type="entry name" value="GH2_Domain-Containing"/>
</dbReference>
<dbReference type="AlphaFoldDB" id="A0A5B9DAF0"/>